<feature type="domain" description="Inositol polyphosphate-related phosphatase" evidence="2">
    <location>
        <begin position="60"/>
        <end position="104"/>
    </location>
</feature>
<organism evidence="3 4">
    <name type="scientific">Fraxinus pennsylvanica</name>
    <dbReference type="NCBI Taxonomy" id="56036"/>
    <lineage>
        <taxon>Eukaryota</taxon>
        <taxon>Viridiplantae</taxon>
        <taxon>Streptophyta</taxon>
        <taxon>Embryophyta</taxon>
        <taxon>Tracheophyta</taxon>
        <taxon>Spermatophyta</taxon>
        <taxon>Magnoliopsida</taxon>
        <taxon>eudicotyledons</taxon>
        <taxon>Gunneridae</taxon>
        <taxon>Pentapetalae</taxon>
        <taxon>asterids</taxon>
        <taxon>lamiids</taxon>
        <taxon>Lamiales</taxon>
        <taxon>Oleaceae</taxon>
        <taxon>Oleeae</taxon>
        <taxon>Fraxinus</taxon>
    </lineage>
</organism>
<reference evidence="3" key="1">
    <citation type="submission" date="2023-05" db="EMBL/GenBank/DDBJ databases">
        <authorList>
            <person name="Huff M."/>
        </authorList>
    </citation>
    <scope>NUCLEOTIDE SEQUENCE</scope>
</reference>
<dbReference type="InterPro" id="IPR044646">
    <property type="entry name" value="EMB1417-like"/>
</dbReference>
<name>A0AAD1YQK3_9LAMI</name>
<dbReference type="PANTHER" id="PTHR46782">
    <property type="entry name" value="OS01G0757700 PROTEIN"/>
    <property type="match status" value="1"/>
</dbReference>
<dbReference type="GO" id="GO:0016791">
    <property type="term" value="F:phosphatase activity"/>
    <property type="evidence" value="ECO:0007669"/>
    <property type="project" value="InterPro"/>
</dbReference>
<dbReference type="InterPro" id="IPR036691">
    <property type="entry name" value="Endo/exonu/phosph_ase_sf"/>
</dbReference>
<dbReference type="GO" id="GO:0046856">
    <property type="term" value="P:phosphatidylinositol dephosphorylation"/>
    <property type="evidence" value="ECO:0007669"/>
    <property type="project" value="InterPro"/>
</dbReference>
<dbReference type="EMBL" id="OU503036">
    <property type="protein sequence ID" value="CAI9754431.1"/>
    <property type="molecule type" value="Genomic_DNA"/>
</dbReference>
<accession>A0AAD1YQK3</accession>
<evidence type="ECO:0000313" key="4">
    <source>
        <dbReference type="Proteomes" id="UP000834106"/>
    </source>
</evidence>
<dbReference type="PANTHER" id="PTHR46782:SF1">
    <property type="entry name" value="OS01G0757700 PROTEIN"/>
    <property type="match status" value="1"/>
</dbReference>
<evidence type="ECO:0000259" key="2">
    <source>
        <dbReference type="Pfam" id="PF22669"/>
    </source>
</evidence>
<keyword evidence="4" id="KW-1185">Reference proteome</keyword>
<evidence type="ECO:0000256" key="1">
    <source>
        <dbReference type="ARBA" id="ARBA00010768"/>
    </source>
</evidence>
<dbReference type="Gene3D" id="3.60.10.10">
    <property type="entry name" value="Endonuclease/exonuclease/phosphatase"/>
    <property type="match status" value="1"/>
</dbReference>
<dbReference type="InterPro" id="IPR000300">
    <property type="entry name" value="IPPc"/>
</dbReference>
<sequence>MKLLFWARVVMRKWLNLTNNNSDYSADTDSDSDSVFNSDPEALPWIRRKSETFRAQYINTKEIRRIIWLGDLNYRINLSYEKTRELISKKDWAKLVEHDQVCAAKGPRPRYPRVWKTNKKMGTISKSLKLVECTFADMEELGIRPTMSIVSMVGDVFEKLGMLDKCRKLKRKYPPPKWEYRYFKGKRVKVRAKYLEETGGNTDLNKANKEAEVNSSESHEDAEVISHELSDESSHFNVAEVYSTVPFENVDSKSE</sequence>
<dbReference type="AlphaFoldDB" id="A0AAD1YQK3"/>
<dbReference type="SUPFAM" id="SSF56219">
    <property type="entry name" value="DNase I-like"/>
    <property type="match status" value="1"/>
</dbReference>
<gene>
    <name evidence="3" type="ORF">FPE_LOCUS1862</name>
</gene>
<protein>
    <recommendedName>
        <fullName evidence="2">Inositol polyphosphate-related phosphatase domain-containing protein</fullName>
    </recommendedName>
</protein>
<dbReference type="Proteomes" id="UP000834106">
    <property type="component" value="Chromosome 1"/>
</dbReference>
<dbReference type="Pfam" id="PF22669">
    <property type="entry name" value="Exo_endo_phos2"/>
    <property type="match status" value="1"/>
</dbReference>
<proteinExistence type="inferred from homology"/>
<evidence type="ECO:0000313" key="3">
    <source>
        <dbReference type="EMBL" id="CAI9754431.1"/>
    </source>
</evidence>
<comment type="similarity">
    <text evidence="1">Belongs to the inositol polyphosphate 5-phosphatase family.</text>
</comment>